<evidence type="ECO:0000256" key="1">
    <source>
        <dbReference type="ARBA" id="ARBA00022679"/>
    </source>
</evidence>
<dbReference type="PANTHER" id="PTHR48045:SF34">
    <property type="entry name" value="ISOFLAVONE 7-O-GLUCOSYLTRANSFERASE 1-LIKE"/>
    <property type="match status" value="1"/>
</dbReference>
<gene>
    <name evidence="3" type="ORF">I302_06937</name>
</gene>
<reference evidence="3" key="1">
    <citation type="submission" date="2013-07" db="EMBL/GenBank/DDBJ databases">
        <title>The Genome Sequence of Cryptococcus bestiolae CBS10118.</title>
        <authorList>
            <consortium name="The Broad Institute Genome Sequencing Platform"/>
            <person name="Cuomo C."/>
            <person name="Litvintseva A."/>
            <person name="Chen Y."/>
            <person name="Heitman J."/>
            <person name="Sun S."/>
            <person name="Springer D."/>
            <person name="Dromer F."/>
            <person name="Young S.K."/>
            <person name="Zeng Q."/>
            <person name="Gargeya S."/>
            <person name="Fitzgerald M."/>
            <person name="Abouelleil A."/>
            <person name="Alvarado L."/>
            <person name="Berlin A.M."/>
            <person name="Chapman S.B."/>
            <person name="Dewar J."/>
            <person name="Goldberg J."/>
            <person name="Griggs A."/>
            <person name="Gujja S."/>
            <person name="Hansen M."/>
            <person name="Howarth C."/>
            <person name="Imamovic A."/>
            <person name="Larimer J."/>
            <person name="McCowan C."/>
            <person name="Murphy C."/>
            <person name="Pearson M."/>
            <person name="Priest M."/>
            <person name="Roberts A."/>
            <person name="Saif S."/>
            <person name="Shea T."/>
            <person name="Sykes S."/>
            <person name="Wortman J."/>
            <person name="Nusbaum C."/>
            <person name="Birren B."/>
        </authorList>
    </citation>
    <scope>NUCLEOTIDE SEQUENCE [LARGE SCALE GENOMIC DNA]</scope>
    <source>
        <strain evidence="3">CBS 10118</strain>
    </source>
</reference>
<evidence type="ECO:0008006" key="4">
    <source>
        <dbReference type="Google" id="ProtNLM"/>
    </source>
</evidence>
<keyword evidence="1" id="KW-0808">Transferase</keyword>
<dbReference type="SUPFAM" id="SSF53756">
    <property type="entry name" value="UDP-Glycosyltransferase/glycogen phosphorylase"/>
    <property type="match status" value="1"/>
</dbReference>
<dbReference type="PANTHER" id="PTHR48045">
    <property type="entry name" value="UDP-GLYCOSYLTRANSFERASE 72B1"/>
    <property type="match status" value="1"/>
</dbReference>
<protein>
    <recommendedName>
        <fullName evidence="4">UDP-glycosyltransferases domain-containing protein</fullName>
    </recommendedName>
</protein>
<name>A0A1B9FYW6_9TREE</name>
<dbReference type="OrthoDB" id="5835829at2759"/>
<organism evidence="3">
    <name type="scientific">Kwoniella bestiolae CBS 10118</name>
    <dbReference type="NCBI Taxonomy" id="1296100"/>
    <lineage>
        <taxon>Eukaryota</taxon>
        <taxon>Fungi</taxon>
        <taxon>Dikarya</taxon>
        <taxon>Basidiomycota</taxon>
        <taxon>Agaricomycotina</taxon>
        <taxon>Tremellomycetes</taxon>
        <taxon>Tremellales</taxon>
        <taxon>Cryptococcaceae</taxon>
        <taxon>Kwoniella</taxon>
    </lineage>
</organism>
<dbReference type="InterPro" id="IPR002213">
    <property type="entry name" value="UDP_glucos_trans"/>
</dbReference>
<dbReference type="AlphaFoldDB" id="A0A1B9FYW6"/>
<dbReference type="GO" id="GO:0008194">
    <property type="term" value="F:UDP-glycosyltransferase activity"/>
    <property type="evidence" value="ECO:0007669"/>
    <property type="project" value="InterPro"/>
</dbReference>
<sequence>MTIVKPAHFIVAPLAMWGHLRPLLHLSLNLLSLHPHLHLTILVPPSTYPRVESELKSTSFAHIYTKSPSSSGASTPNPGTHHVTPAEQESEDKAIVDRLQVITCISPEFDLPEEWNPEKMAQEGIDYAKTLPTFVKALMSKEHRLDGTVNKFEDIAPNFMIYDCFLTFIPDLMRGVTTEIQKPMIPLIGFVPSNAAASYHTFAKEENGGSFAKMQRLTDEDIAKGRDPVEAYGAHGFKTEGIVKTIPGLPPKFDYEWWPNYATVPMPPQAFMSVVPSYKTTNDSATTGLICPVSAEIEPTAVEALEKELGKRIYMVGPQFPDAVWAGEHPERRAKNADDERVFAFLDKMGKKHGPKSVIYVSLGSLFFPVLRPELIKYILESLKESGFPFLFAHASGIAQVPQELLDEFKDDEDCCVVKFAPQWDVVNHEATGYFLSHCGSNSTAEAMLAELPMVSMPFAADQGEFTSMLSEIYKVAIDLKQVKTFGNPMFNKLYDGTIIVGTEEAIKAELKQTWEVIRGPEGEAMRERMKALKATVKRSWEGGRSKTDMLALGTGYE</sequence>
<evidence type="ECO:0000313" key="3">
    <source>
        <dbReference type="EMBL" id="OCF23951.1"/>
    </source>
</evidence>
<dbReference type="VEuPathDB" id="FungiDB:I302_06937"/>
<evidence type="ECO:0000256" key="2">
    <source>
        <dbReference type="SAM" id="MobiDB-lite"/>
    </source>
</evidence>
<dbReference type="CDD" id="cd03784">
    <property type="entry name" value="GT1_Gtf-like"/>
    <property type="match status" value="1"/>
</dbReference>
<feature type="compositionally biased region" description="Polar residues" evidence="2">
    <location>
        <begin position="66"/>
        <end position="78"/>
    </location>
</feature>
<dbReference type="Pfam" id="PF00201">
    <property type="entry name" value="UDPGT"/>
    <property type="match status" value="1"/>
</dbReference>
<reference evidence="3" key="2">
    <citation type="submission" date="2014-01" db="EMBL/GenBank/DDBJ databases">
        <title>Evolution of pathogenesis and genome organization in the Tremellales.</title>
        <authorList>
            <person name="Cuomo C."/>
            <person name="Litvintseva A."/>
            <person name="Heitman J."/>
            <person name="Chen Y."/>
            <person name="Sun S."/>
            <person name="Springer D."/>
            <person name="Dromer F."/>
            <person name="Young S."/>
            <person name="Zeng Q."/>
            <person name="Chapman S."/>
            <person name="Gujja S."/>
            <person name="Saif S."/>
            <person name="Birren B."/>
        </authorList>
    </citation>
    <scope>NUCLEOTIDE SEQUENCE</scope>
    <source>
        <strain evidence="3">CBS 10118</strain>
    </source>
</reference>
<accession>A0A1B9FYW6</accession>
<feature type="region of interest" description="Disordered" evidence="2">
    <location>
        <begin position="66"/>
        <end position="90"/>
    </location>
</feature>
<dbReference type="EMBL" id="KI894023">
    <property type="protein sequence ID" value="OCF23951.1"/>
    <property type="molecule type" value="Genomic_DNA"/>
</dbReference>
<dbReference type="Gene3D" id="3.40.50.2000">
    <property type="entry name" value="Glycogen Phosphorylase B"/>
    <property type="match status" value="2"/>
</dbReference>
<proteinExistence type="predicted"/>